<proteinExistence type="predicted"/>
<evidence type="ECO:0000313" key="2">
    <source>
        <dbReference type="EMBL" id="KAJ8070366.1"/>
    </source>
</evidence>
<evidence type="ECO:0008006" key="4">
    <source>
        <dbReference type="Google" id="ProtNLM"/>
    </source>
</evidence>
<name>A0A9X0DNQ4_9HELO</name>
<sequence>MVQQMVQQNRFLISSNTFGLRLRSQLPIVSYVSDIVYFFAPFTTFHDGFYFPLCSSTLLHVELAGNGWMDGKDGKDGMDAYPPFYFRFSFSTFSLLRVVLLPLHYITFVLM</sequence>
<feature type="transmembrane region" description="Helical" evidence="1">
    <location>
        <begin position="84"/>
        <end position="106"/>
    </location>
</feature>
<dbReference type="AlphaFoldDB" id="A0A9X0DNQ4"/>
<organism evidence="2 3">
    <name type="scientific">Sclerotinia nivalis</name>
    <dbReference type="NCBI Taxonomy" id="352851"/>
    <lineage>
        <taxon>Eukaryota</taxon>
        <taxon>Fungi</taxon>
        <taxon>Dikarya</taxon>
        <taxon>Ascomycota</taxon>
        <taxon>Pezizomycotina</taxon>
        <taxon>Leotiomycetes</taxon>
        <taxon>Helotiales</taxon>
        <taxon>Sclerotiniaceae</taxon>
        <taxon>Sclerotinia</taxon>
    </lineage>
</organism>
<keyword evidence="1" id="KW-1133">Transmembrane helix</keyword>
<reference evidence="2" key="1">
    <citation type="submission" date="2022-11" db="EMBL/GenBank/DDBJ databases">
        <title>Genome Resource of Sclerotinia nivalis Strain SnTB1, a Plant Pathogen Isolated from American Ginseng.</title>
        <authorList>
            <person name="Fan S."/>
        </authorList>
    </citation>
    <scope>NUCLEOTIDE SEQUENCE</scope>
    <source>
        <strain evidence="2">SnTB1</strain>
    </source>
</reference>
<dbReference type="EMBL" id="JAPEIS010000001">
    <property type="protein sequence ID" value="KAJ8070366.1"/>
    <property type="molecule type" value="Genomic_DNA"/>
</dbReference>
<accession>A0A9X0DNQ4</accession>
<dbReference type="Proteomes" id="UP001152300">
    <property type="component" value="Unassembled WGS sequence"/>
</dbReference>
<keyword evidence="3" id="KW-1185">Reference proteome</keyword>
<keyword evidence="1" id="KW-0812">Transmembrane</keyword>
<protein>
    <recommendedName>
        <fullName evidence="4">Transmembrane protein</fullName>
    </recommendedName>
</protein>
<gene>
    <name evidence="2" type="ORF">OCU04_000744</name>
</gene>
<keyword evidence="1" id="KW-0472">Membrane</keyword>
<evidence type="ECO:0000256" key="1">
    <source>
        <dbReference type="SAM" id="Phobius"/>
    </source>
</evidence>
<comment type="caution">
    <text evidence="2">The sequence shown here is derived from an EMBL/GenBank/DDBJ whole genome shotgun (WGS) entry which is preliminary data.</text>
</comment>
<evidence type="ECO:0000313" key="3">
    <source>
        <dbReference type="Proteomes" id="UP001152300"/>
    </source>
</evidence>